<dbReference type="Proteomes" id="UP000186594">
    <property type="component" value="Unassembled WGS sequence"/>
</dbReference>
<dbReference type="GO" id="GO:0006465">
    <property type="term" value="P:signal peptide processing"/>
    <property type="evidence" value="ECO:0007669"/>
    <property type="project" value="TreeGrafter"/>
</dbReference>
<dbReference type="SUPFAM" id="SSF144091">
    <property type="entry name" value="Rhomboid-like"/>
    <property type="match status" value="1"/>
</dbReference>
<proteinExistence type="inferred from homology"/>
<keyword evidence="10" id="KW-1185">Reference proteome</keyword>
<dbReference type="GO" id="GO:0004252">
    <property type="term" value="F:serine-type endopeptidase activity"/>
    <property type="evidence" value="ECO:0007669"/>
    <property type="project" value="InterPro"/>
</dbReference>
<name>A0A1U7LS34_NEOID</name>
<dbReference type="PANTHER" id="PTHR43731:SF14">
    <property type="entry name" value="PRESENILIN-ASSOCIATED RHOMBOID-LIKE PROTEIN, MITOCHONDRIAL"/>
    <property type="match status" value="1"/>
</dbReference>
<dbReference type="InterPro" id="IPR022764">
    <property type="entry name" value="Peptidase_S54_rhomboid_dom"/>
</dbReference>
<dbReference type="PANTHER" id="PTHR43731">
    <property type="entry name" value="RHOMBOID PROTEASE"/>
    <property type="match status" value="1"/>
</dbReference>
<feature type="transmembrane region" description="Helical" evidence="7">
    <location>
        <begin position="70"/>
        <end position="90"/>
    </location>
</feature>
<comment type="subcellular location">
    <subcellularLocation>
        <location evidence="1">Membrane</location>
        <topology evidence="1">Multi-pass membrane protein</topology>
    </subcellularLocation>
</comment>
<evidence type="ECO:0000256" key="3">
    <source>
        <dbReference type="ARBA" id="ARBA00022692"/>
    </source>
</evidence>
<dbReference type="EMBL" id="LXFE01000401">
    <property type="protein sequence ID" value="OLL25454.1"/>
    <property type="molecule type" value="Genomic_DNA"/>
</dbReference>
<evidence type="ECO:0000256" key="5">
    <source>
        <dbReference type="ARBA" id="ARBA00022989"/>
    </source>
</evidence>
<comment type="similarity">
    <text evidence="2">Belongs to the peptidase S54 family.</text>
</comment>
<evidence type="ECO:0000256" key="1">
    <source>
        <dbReference type="ARBA" id="ARBA00004141"/>
    </source>
</evidence>
<dbReference type="InterPro" id="IPR050925">
    <property type="entry name" value="Rhomboid_protease_S54"/>
</dbReference>
<dbReference type="AlphaFoldDB" id="A0A1U7LS34"/>
<dbReference type="OMA" id="RERVWMA"/>
<dbReference type="GO" id="GO:0016020">
    <property type="term" value="C:membrane"/>
    <property type="evidence" value="ECO:0007669"/>
    <property type="project" value="UniProtKB-SubCell"/>
</dbReference>
<keyword evidence="5 7" id="KW-1133">Transmembrane helix</keyword>
<feature type="transmembrane region" description="Helical" evidence="7">
    <location>
        <begin position="253"/>
        <end position="279"/>
    </location>
</feature>
<evidence type="ECO:0000259" key="8">
    <source>
        <dbReference type="Pfam" id="PF01694"/>
    </source>
</evidence>
<accession>A0A1U7LS34</accession>
<protein>
    <submittedName>
        <fullName evidence="9">Presenilins-associated rhomboid-like protein, mitochondrial</fullName>
    </submittedName>
</protein>
<reference evidence="9 10" key="1">
    <citation type="submission" date="2016-04" db="EMBL/GenBank/DDBJ databases">
        <title>Evolutionary innovation and constraint leading to complex multicellularity in the Ascomycota.</title>
        <authorList>
            <person name="Cisse O."/>
            <person name="Nguyen A."/>
            <person name="Hewitt D.A."/>
            <person name="Jedd G."/>
            <person name="Stajich J.E."/>
        </authorList>
    </citation>
    <scope>NUCLEOTIDE SEQUENCE [LARGE SCALE GENOMIC DNA]</scope>
    <source>
        <strain evidence="9 10">DAH-3</strain>
    </source>
</reference>
<sequence>MLPSSIRRTWAFSLKLPVYSRKFFASNNPFLHQKAQRFFSFTAHRTATHKSLRETSRSFYSQKQSSALKILVKPTLFAIFISGSAWIVSAQFTDSQDTITQTPFGALSESHKTIAAIIAGNIFIFLLWKFPPMQAKVFDAFLLNPSQILLDRGGSAKSLFSLLGSAFNHQSSTHIFLNLYALWQFGPMLHDFTGRPNFLAFYVTAAMSSSWLSLAMALLQRPLPMPKSLGASGAIFGILGTVCILEPDLRISIIFLPFIVGKIKYFIGATGLLELFAMLGRGRIPMPRRISLDHAGHVGGLAAGLGYGFHIRNEAERKRKRLEKVRKERLVRFGTWW</sequence>
<keyword evidence="4" id="KW-0378">Hydrolase</keyword>
<organism evidence="9 10">
    <name type="scientific">Neolecta irregularis (strain DAH-3)</name>
    <dbReference type="NCBI Taxonomy" id="1198029"/>
    <lineage>
        <taxon>Eukaryota</taxon>
        <taxon>Fungi</taxon>
        <taxon>Dikarya</taxon>
        <taxon>Ascomycota</taxon>
        <taxon>Taphrinomycotina</taxon>
        <taxon>Neolectales</taxon>
        <taxon>Neolectaceae</taxon>
        <taxon>Neolecta</taxon>
    </lineage>
</organism>
<keyword evidence="6 7" id="KW-0472">Membrane</keyword>
<dbReference type="InterPro" id="IPR035952">
    <property type="entry name" value="Rhomboid-like_sf"/>
</dbReference>
<evidence type="ECO:0000313" key="10">
    <source>
        <dbReference type="Proteomes" id="UP000186594"/>
    </source>
</evidence>
<dbReference type="STRING" id="1198029.A0A1U7LS34"/>
<evidence type="ECO:0000313" key="9">
    <source>
        <dbReference type="EMBL" id="OLL25454.1"/>
    </source>
</evidence>
<feature type="transmembrane region" description="Helical" evidence="7">
    <location>
        <begin position="229"/>
        <end position="247"/>
    </location>
</feature>
<evidence type="ECO:0000256" key="2">
    <source>
        <dbReference type="ARBA" id="ARBA00009045"/>
    </source>
</evidence>
<dbReference type="Pfam" id="PF01694">
    <property type="entry name" value="Rhomboid"/>
    <property type="match status" value="1"/>
</dbReference>
<feature type="domain" description="Peptidase S54 rhomboid" evidence="8">
    <location>
        <begin position="158"/>
        <end position="311"/>
    </location>
</feature>
<dbReference type="OrthoDB" id="10260614at2759"/>
<evidence type="ECO:0000256" key="4">
    <source>
        <dbReference type="ARBA" id="ARBA00022801"/>
    </source>
</evidence>
<feature type="transmembrane region" description="Helical" evidence="7">
    <location>
        <begin position="110"/>
        <end position="128"/>
    </location>
</feature>
<gene>
    <name evidence="9" type="ORF">NEOLI_004567</name>
</gene>
<comment type="caution">
    <text evidence="9">The sequence shown here is derived from an EMBL/GenBank/DDBJ whole genome shotgun (WGS) entry which is preliminary data.</text>
</comment>
<evidence type="ECO:0000256" key="6">
    <source>
        <dbReference type="ARBA" id="ARBA00023136"/>
    </source>
</evidence>
<evidence type="ECO:0000256" key="7">
    <source>
        <dbReference type="SAM" id="Phobius"/>
    </source>
</evidence>
<dbReference type="Gene3D" id="1.20.1540.10">
    <property type="entry name" value="Rhomboid-like"/>
    <property type="match status" value="1"/>
</dbReference>
<keyword evidence="3 7" id="KW-0812">Transmembrane</keyword>
<feature type="transmembrane region" description="Helical" evidence="7">
    <location>
        <begin position="198"/>
        <end position="217"/>
    </location>
</feature>